<dbReference type="STRING" id="394096.DB31_2549"/>
<accession>A0A085W6W8</accession>
<comment type="caution">
    <text evidence="2">The sequence shown here is derived from an EMBL/GenBank/DDBJ whole genome shotgun (WGS) entry which is preliminary data.</text>
</comment>
<dbReference type="AlphaFoldDB" id="A0A085W6W8"/>
<proteinExistence type="predicted"/>
<evidence type="ECO:0000313" key="2">
    <source>
        <dbReference type="EMBL" id="KFE63431.1"/>
    </source>
</evidence>
<reference evidence="2 3" key="1">
    <citation type="submission" date="2014-04" db="EMBL/GenBank/DDBJ databases">
        <title>Genome assembly of Hyalangium minutum DSM 14724.</title>
        <authorList>
            <person name="Sharma G."/>
            <person name="Subramanian S."/>
        </authorList>
    </citation>
    <scope>NUCLEOTIDE SEQUENCE [LARGE SCALE GENOMIC DNA]</scope>
    <source>
        <strain evidence="2 3">DSM 14724</strain>
    </source>
</reference>
<name>A0A085W6W8_9BACT</name>
<dbReference type="EMBL" id="JMCB01000017">
    <property type="protein sequence ID" value="KFE63431.1"/>
    <property type="molecule type" value="Genomic_DNA"/>
</dbReference>
<protein>
    <submittedName>
        <fullName evidence="2">Uncharacterized protein</fullName>
    </submittedName>
</protein>
<keyword evidence="3" id="KW-1185">Reference proteome</keyword>
<evidence type="ECO:0000313" key="3">
    <source>
        <dbReference type="Proteomes" id="UP000028725"/>
    </source>
</evidence>
<sequence length="60" mass="6311">MGPVPVFPTRRGLSPGIPGFGSERRARGNGREEWGRACCFALGKDLLTGGLPRAGKATMP</sequence>
<dbReference type="Proteomes" id="UP000028725">
    <property type="component" value="Unassembled WGS sequence"/>
</dbReference>
<gene>
    <name evidence="2" type="ORF">DB31_2549</name>
</gene>
<feature type="region of interest" description="Disordered" evidence="1">
    <location>
        <begin position="1"/>
        <end position="28"/>
    </location>
</feature>
<evidence type="ECO:0000256" key="1">
    <source>
        <dbReference type="SAM" id="MobiDB-lite"/>
    </source>
</evidence>
<organism evidence="2 3">
    <name type="scientific">Hyalangium minutum</name>
    <dbReference type="NCBI Taxonomy" id="394096"/>
    <lineage>
        <taxon>Bacteria</taxon>
        <taxon>Pseudomonadati</taxon>
        <taxon>Myxococcota</taxon>
        <taxon>Myxococcia</taxon>
        <taxon>Myxococcales</taxon>
        <taxon>Cystobacterineae</taxon>
        <taxon>Archangiaceae</taxon>
        <taxon>Hyalangium</taxon>
    </lineage>
</organism>